<dbReference type="InterPro" id="IPR029063">
    <property type="entry name" value="SAM-dependent_MTases_sf"/>
</dbReference>
<name>A0A4R6M240_9FIRM</name>
<dbReference type="PANTHER" id="PTHR41786:SF1">
    <property type="entry name" value="6-HYDROXYMETHYLPTERIN DIPHOSPHOKINASE MPTE-LIKE DOMAIN-CONTAINING PROTEIN"/>
    <property type="match status" value="1"/>
</dbReference>
<evidence type="ECO:0008006" key="5">
    <source>
        <dbReference type="Google" id="ProtNLM"/>
    </source>
</evidence>
<comment type="caution">
    <text evidence="3">The sequence shown here is derived from an EMBL/GenBank/DDBJ whole genome shotgun (WGS) entry which is preliminary data.</text>
</comment>
<accession>A0A4R6M240</accession>
<evidence type="ECO:0000313" key="3">
    <source>
        <dbReference type="EMBL" id="TDO95224.1"/>
    </source>
</evidence>
<dbReference type="AlphaFoldDB" id="A0A4R6M240"/>
<evidence type="ECO:0000259" key="2">
    <source>
        <dbReference type="Pfam" id="PF20157"/>
    </source>
</evidence>
<dbReference type="Pfam" id="PF20157">
    <property type="entry name" value="Maf_flag10_N"/>
    <property type="match status" value="1"/>
</dbReference>
<sequence>MDFYKKNMRILKSKNRKLYNKILEFEESESLSINDSDEDQITIIDKKHDIEIYLEKSRSGNYTIRINFENKEIYLHSKYYPIKEAERQIKDLKVKEQKQIFSLGFGLGYHLSELAKRNKFDKVIIIEPHMSIFYTALKYVDLSDLLKSNNIIYLIEEDISSLFDIIAAYYSMSLEKDIEFLEQKAEIKLFKGKFKEIYQKIKEGINYKKSSLVTDINSAKKWRRNIIYNIPDIINHPKVNVFFNSFKDIPAICVAAGPSLDKNIDQLKRVKNNALVMCVGTSLKPLLERGIEPDIVVSVDGNLANYKHFEDIKNIPDSYLFAELANHYNIQEKWNEKQVFLTMKRNFSGWVEEIKGEYTSINTGGTVAHTMVDLSYKFGADPIVLMGQDLAFSENRTHASGTTYEDNKRSEENLIEVDGINGEKVLTNKVYLSMLSYFNNYFAKRPDRTYIDATEGGAKIDHTLVMKFSEVIDKYLSDSKNNINVRKVLDQYYKKNQDCDNKNLDKKTIQQFDLTLKELNKAISLSTSQLSFIVSIERQLSKINSITDEEVKKIEKKLLSFEKSLNKLDYIEYFIERILIIESMRYKEVISKFYLDKKQEIKEKMKYYRSYRVMYLKELKNSKKLFEKAYQNYIENQ</sequence>
<dbReference type="EMBL" id="SNWX01000001">
    <property type="protein sequence ID" value="TDO95224.1"/>
    <property type="molecule type" value="Genomic_DNA"/>
</dbReference>
<proteinExistence type="predicted"/>
<organism evidence="3 4">
    <name type="scientific">Halanaerobium saccharolyticum</name>
    <dbReference type="NCBI Taxonomy" id="43595"/>
    <lineage>
        <taxon>Bacteria</taxon>
        <taxon>Bacillati</taxon>
        <taxon>Bacillota</taxon>
        <taxon>Clostridia</taxon>
        <taxon>Halanaerobiales</taxon>
        <taxon>Halanaerobiaceae</taxon>
        <taxon>Halanaerobium</taxon>
    </lineage>
</organism>
<gene>
    <name evidence="3" type="ORF">DFR79_101225</name>
</gene>
<feature type="domain" description="Glycosyltransferase Maf N-terminal" evidence="2">
    <location>
        <begin position="4"/>
        <end position="148"/>
    </location>
</feature>
<evidence type="ECO:0000259" key="1">
    <source>
        <dbReference type="Pfam" id="PF01973"/>
    </source>
</evidence>
<dbReference type="Pfam" id="PF01973">
    <property type="entry name" value="MptE-like"/>
    <property type="match status" value="1"/>
</dbReference>
<dbReference type="InterPro" id="IPR002826">
    <property type="entry name" value="MptE-like"/>
</dbReference>
<protein>
    <recommendedName>
        <fullName evidence="5">Motility associated factor glycosyltransferase family protein</fullName>
    </recommendedName>
</protein>
<reference evidence="3 4" key="1">
    <citation type="submission" date="2019-03" db="EMBL/GenBank/DDBJ databases">
        <title>Subsurface microbial communities from deep shales in Ohio and West Virginia, USA.</title>
        <authorList>
            <person name="Wrighton K."/>
        </authorList>
    </citation>
    <scope>NUCLEOTIDE SEQUENCE [LARGE SCALE GENOMIC DNA]</scope>
    <source>
        <strain evidence="3 4">MA284_T2</strain>
    </source>
</reference>
<evidence type="ECO:0000313" key="4">
    <source>
        <dbReference type="Proteomes" id="UP000295064"/>
    </source>
</evidence>
<feature type="domain" description="6-hydroxymethylpterin diphosphokinase MptE-like" evidence="1">
    <location>
        <begin position="225"/>
        <end position="394"/>
    </location>
</feature>
<dbReference type="RefSeq" id="WP_133513655.1">
    <property type="nucleotide sequence ID" value="NZ_SNWX01000001.1"/>
</dbReference>
<dbReference type="InterPro" id="IPR045376">
    <property type="entry name" value="Maf_N"/>
</dbReference>
<dbReference type="SUPFAM" id="SSF53335">
    <property type="entry name" value="S-adenosyl-L-methionine-dependent methyltransferases"/>
    <property type="match status" value="1"/>
</dbReference>
<dbReference type="PANTHER" id="PTHR41786">
    <property type="entry name" value="MOTILITY ACCESSORY FACTOR MAF"/>
    <property type="match status" value="1"/>
</dbReference>
<dbReference type="Proteomes" id="UP000295064">
    <property type="component" value="Unassembled WGS sequence"/>
</dbReference>
<dbReference type="OrthoDB" id="5291305at2"/>